<evidence type="ECO:0000256" key="3">
    <source>
        <dbReference type="ARBA" id="ARBA00019615"/>
    </source>
</evidence>
<dbReference type="GO" id="GO:0070847">
    <property type="term" value="C:core mediator complex"/>
    <property type="evidence" value="ECO:0007669"/>
    <property type="project" value="TreeGrafter"/>
</dbReference>
<comment type="subunit">
    <text evidence="9">Component of the Mediator complex.</text>
</comment>
<dbReference type="PANTHER" id="PTHR28270:SF1">
    <property type="entry name" value="MEDIATOR OF RNA POLYMERASE II TRANSCRIPTION SUBUNIT 19"/>
    <property type="match status" value="1"/>
</dbReference>
<dbReference type="GO" id="GO:0016592">
    <property type="term" value="C:mediator complex"/>
    <property type="evidence" value="ECO:0007669"/>
    <property type="project" value="InterPro"/>
</dbReference>
<keyword evidence="12" id="KW-1185">Reference proteome</keyword>
<dbReference type="Proteomes" id="UP000769157">
    <property type="component" value="Unassembled WGS sequence"/>
</dbReference>
<dbReference type="GO" id="GO:0006357">
    <property type="term" value="P:regulation of transcription by RNA polymerase II"/>
    <property type="evidence" value="ECO:0007669"/>
    <property type="project" value="InterPro"/>
</dbReference>
<evidence type="ECO:0000256" key="5">
    <source>
        <dbReference type="ARBA" id="ARBA00023159"/>
    </source>
</evidence>
<keyword evidence="5 9" id="KW-0010">Activator</keyword>
<dbReference type="GO" id="GO:0003712">
    <property type="term" value="F:transcription coregulator activity"/>
    <property type="evidence" value="ECO:0007669"/>
    <property type="project" value="InterPro"/>
</dbReference>
<organism evidence="11 12">
    <name type="scientific">Ogataea philodendri</name>
    <dbReference type="NCBI Taxonomy" id="1378263"/>
    <lineage>
        <taxon>Eukaryota</taxon>
        <taxon>Fungi</taxon>
        <taxon>Dikarya</taxon>
        <taxon>Ascomycota</taxon>
        <taxon>Saccharomycotina</taxon>
        <taxon>Pichiomycetes</taxon>
        <taxon>Pichiales</taxon>
        <taxon>Pichiaceae</taxon>
        <taxon>Ogataea</taxon>
    </lineage>
</organism>
<comment type="similarity">
    <text evidence="2 9">Belongs to the Mediator complex subunit 19 family.</text>
</comment>
<dbReference type="InterPro" id="IPR013942">
    <property type="entry name" value="Mediator_Med19_fun"/>
</dbReference>
<dbReference type="Pfam" id="PF08633">
    <property type="entry name" value="Rox3"/>
    <property type="match status" value="1"/>
</dbReference>
<evidence type="ECO:0000313" key="11">
    <source>
        <dbReference type="EMBL" id="KAH3667392.1"/>
    </source>
</evidence>
<evidence type="ECO:0000256" key="4">
    <source>
        <dbReference type="ARBA" id="ARBA00023015"/>
    </source>
</evidence>
<feature type="compositionally biased region" description="Basic residues" evidence="10">
    <location>
        <begin position="147"/>
        <end position="156"/>
    </location>
</feature>
<reference evidence="11" key="2">
    <citation type="submission" date="2021-01" db="EMBL/GenBank/DDBJ databases">
        <authorList>
            <person name="Schikora-Tamarit M.A."/>
        </authorList>
    </citation>
    <scope>NUCLEOTIDE SEQUENCE</scope>
    <source>
        <strain evidence="11">CBS6075</strain>
    </source>
</reference>
<evidence type="ECO:0000256" key="6">
    <source>
        <dbReference type="ARBA" id="ARBA00023163"/>
    </source>
</evidence>
<comment type="function">
    <text evidence="9">Component of the Mediator complex, a coactivator involved in the regulated transcription of nearly all RNA polymerase II-dependent genes. Mediator functions as a bridge to convey information from gene-specific regulatory proteins to the basal RNA polymerase II transcription machinery. Mediator is recruited to promoters by direct interactions with regulatory proteins and serves as a scaffold for the assembly of a functional preinitiation complex with RNA polymerase II and the general transcription factors.</text>
</comment>
<protein>
    <recommendedName>
        <fullName evidence="3 9">Mediator of RNA polymerase II transcription subunit 19</fullName>
    </recommendedName>
    <alternativeName>
        <fullName evidence="8 9">Mediator complex subunit 19</fullName>
    </alternativeName>
</protein>
<proteinExistence type="inferred from homology"/>
<evidence type="ECO:0000256" key="1">
    <source>
        <dbReference type="ARBA" id="ARBA00004123"/>
    </source>
</evidence>
<dbReference type="EMBL" id="JAEUBE010000183">
    <property type="protein sequence ID" value="KAH3667392.1"/>
    <property type="molecule type" value="Genomic_DNA"/>
</dbReference>
<keyword evidence="6 9" id="KW-0804">Transcription</keyword>
<keyword evidence="4 9" id="KW-0805">Transcription regulation</keyword>
<comment type="caution">
    <text evidence="11">The sequence shown here is derived from an EMBL/GenBank/DDBJ whole genome shotgun (WGS) entry which is preliminary data.</text>
</comment>
<accession>A0A9P8P9R9</accession>
<evidence type="ECO:0000256" key="8">
    <source>
        <dbReference type="ARBA" id="ARBA00032018"/>
    </source>
</evidence>
<feature type="region of interest" description="Disordered" evidence="10">
    <location>
        <begin position="121"/>
        <end position="156"/>
    </location>
</feature>
<keyword evidence="7 9" id="KW-0539">Nucleus</keyword>
<reference evidence="11" key="1">
    <citation type="journal article" date="2021" name="Open Biol.">
        <title>Shared evolutionary footprints suggest mitochondrial oxidative damage underlies multiple complex I losses in fungi.</title>
        <authorList>
            <person name="Schikora-Tamarit M.A."/>
            <person name="Marcet-Houben M."/>
            <person name="Nosek J."/>
            <person name="Gabaldon T."/>
        </authorList>
    </citation>
    <scope>NUCLEOTIDE SEQUENCE</scope>
    <source>
        <strain evidence="11">CBS6075</strain>
    </source>
</reference>
<evidence type="ECO:0000256" key="10">
    <source>
        <dbReference type="SAM" id="MobiDB-lite"/>
    </source>
</evidence>
<evidence type="ECO:0000256" key="7">
    <source>
        <dbReference type="ARBA" id="ARBA00023242"/>
    </source>
</evidence>
<evidence type="ECO:0000313" key="12">
    <source>
        <dbReference type="Proteomes" id="UP000769157"/>
    </source>
</evidence>
<comment type="subcellular location">
    <subcellularLocation>
        <location evidence="1 9">Nucleus</location>
    </subcellularLocation>
</comment>
<name>A0A9P8P9R9_9ASCO</name>
<dbReference type="AlphaFoldDB" id="A0A9P8P9R9"/>
<dbReference type="OrthoDB" id="2160599at2759"/>
<dbReference type="PANTHER" id="PTHR28270">
    <property type="entry name" value="MEDIATOR OF RNA POLYMERASE II TRANSCRIPTION SUBUNIT 19"/>
    <property type="match status" value="1"/>
</dbReference>
<gene>
    <name evidence="9" type="primary">MED19</name>
    <name evidence="11" type="ORF">OGAPHI_003041</name>
</gene>
<sequence>MHYFVDQDVKYEPVQPSFNTDLIRLYGLQPIAQSLARVNPDGSKGVKLRKSYKNHVNDLPGKHSIPTDRSLSPIVFHPDNPDLSQTQLTQYPLEELKSLFAFEKSSINGVPGFDPAKLAIDSLDSATPKKERKRKGTPTTPSEPDQKKRHVQVHFS</sequence>
<evidence type="ECO:0000256" key="9">
    <source>
        <dbReference type="RuleBase" id="RU364151"/>
    </source>
</evidence>
<evidence type="ECO:0000256" key="2">
    <source>
        <dbReference type="ARBA" id="ARBA00009259"/>
    </source>
</evidence>